<organism evidence="1 2">
    <name type="scientific">Providencia rettgeri</name>
    <dbReference type="NCBI Taxonomy" id="587"/>
    <lineage>
        <taxon>Bacteria</taxon>
        <taxon>Pseudomonadati</taxon>
        <taxon>Pseudomonadota</taxon>
        <taxon>Gammaproteobacteria</taxon>
        <taxon>Enterobacterales</taxon>
        <taxon>Morganellaceae</taxon>
        <taxon>Providencia</taxon>
    </lineage>
</organism>
<name>A0AAW6UPC4_PRORE</name>
<proteinExistence type="predicted"/>
<gene>
    <name evidence="1" type="ORF">OGX73_20765</name>
</gene>
<comment type="caution">
    <text evidence="1">The sequence shown here is derived from an EMBL/GenBank/DDBJ whole genome shotgun (WGS) entry which is preliminary data.</text>
</comment>
<sequence length="221" mass="25037">MNPEIVDGIRADSVANYIDIPLSSWTPQQSYLVCRGLVDNGILPGKVVIGAFRERVFESFYEDHDDGYAVVHFNYAWIDAGENGVIDPCRSDLNHADKRLFHSPLTQEYHAPIDPLEMKSADLPQHYAIDELFPLKRGLQKEVVNRLLGYKVEVAGLTMIEAAYLATLPVLTLGDNAKMIYLFLMQNNLNKLIPINNVKKIFPRWARVSPQLFRQPAIVTL</sequence>
<evidence type="ECO:0000313" key="2">
    <source>
        <dbReference type="Proteomes" id="UP001159001"/>
    </source>
</evidence>
<dbReference type="EMBL" id="JAOWIN010000018">
    <property type="protein sequence ID" value="MDI9095045.1"/>
    <property type="molecule type" value="Genomic_DNA"/>
</dbReference>
<protein>
    <submittedName>
        <fullName evidence="1">Uncharacterized protein</fullName>
    </submittedName>
</protein>
<accession>A0AAW6UPC4</accession>
<dbReference type="RefSeq" id="WP_272654142.1">
    <property type="nucleotide sequence ID" value="NZ_JAOWIN010000018.1"/>
</dbReference>
<dbReference type="Proteomes" id="UP001159001">
    <property type="component" value="Unassembled WGS sequence"/>
</dbReference>
<evidence type="ECO:0000313" key="1">
    <source>
        <dbReference type="EMBL" id="MDI9095045.1"/>
    </source>
</evidence>
<reference evidence="1" key="1">
    <citation type="submission" date="2022-10" db="EMBL/GenBank/DDBJ databases">
        <title>Bacterial isolates recovered from the One Health project in Brazil.</title>
        <authorList>
            <person name="Valiatti T.B."/>
            <person name="Santos F."/>
            <person name="Cayo R."/>
            <person name="Gales A.C."/>
        </authorList>
    </citation>
    <scope>NUCLEOTIDE SEQUENCE</scope>
    <source>
        <strain evidence="1">PVR188</strain>
    </source>
</reference>
<dbReference type="AlphaFoldDB" id="A0AAW6UPC4"/>